<reference evidence="1" key="1">
    <citation type="submission" date="2021-01" db="EMBL/GenBank/DDBJ databases">
        <authorList>
            <person name="Corre E."/>
            <person name="Pelletier E."/>
            <person name="Niang G."/>
            <person name="Scheremetjew M."/>
            <person name="Finn R."/>
            <person name="Kale V."/>
            <person name="Holt S."/>
            <person name="Cochrane G."/>
            <person name="Meng A."/>
            <person name="Brown T."/>
            <person name="Cohen L."/>
        </authorList>
    </citation>
    <scope>NUCLEOTIDE SEQUENCE</scope>
    <source>
        <strain evidence="1">NIES-381</strain>
    </source>
</reference>
<organism evidence="1">
    <name type="scientific">Eutreptiella gymnastica</name>
    <dbReference type="NCBI Taxonomy" id="73025"/>
    <lineage>
        <taxon>Eukaryota</taxon>
        <taxon>Discoba</taxon>
        <taxon>Euglenozoa</taxon>
        <taxon>Euglenida</taxon>
        <taxon>Spirocuta</taxon>
        <taxon>Euglenophyceae</taxon>
        <taxon>Eutreptiales</taxon>
        <taxon>Eutreptiaceae</taxon>
        <taxon>Eutreptiella</taxon>
    </lineage>
</organism>
<dbReference type="EMBL" id="HBGA01153120">
    <property type="protein sequence ID" value="CAD9044433.1"/>
    <property type="molecule type" value="Transcribed_RNA"/>
</dbReference>
<protein>
    <submittedName>
        <fullName evidence="1">Uncharacterized protein</fullName>
    </submittedName>
</protein>
<name>A0A7S1JIB0_9EUGL</name>
<dbReference type="AlphaFoldDB" id="A0A7S1JIB0"/>
<evidence type="ECO:0000313" key="1">
    <source>
        <dbReference type="EMBL" id="CAD9044433.1"/>
    </source>
</evidence>
<sequence>MPLYTLFADALTEAQLPFSPPSGSSPGRHLEKSGRLPVFSHFTGCAAAPCDGVLDGCQGTTESEAAHAQPIWPSSTDWNASPSKSPQGCHNSFTLLSFCTSPPVVCGSSDGDSVGTSYPSDLESELATLNLGLDADEPEPGHVVEAPATVPNFTIRRKRTEQAPVAQAEGVGWGHTACMKHRRHWVRLRGKRHLSYYECTLCKRRWCMPCKAKDAL</sequence>
<gene>
    <name evidence="1" type="ORF">EGYM00392_LOCUS55617</name>
</gene>
<accession>A0A7S1JIB0</accession>
<proteinExistence type="predicted"/>